<organism evidence="1 2">
    <name type="scientific">Folsomia candida</name>
    <name type="common">Springtail</name>
    <dbReference type="NCBI Taxonomy" id="158441"/>
    <lineage>
        <taxon>Eukaryota</taxon>
        <taxon>Metazoa</taxon>
        <taxon>Ecdysozoa</taxon>
        <taxon>Arthropoda</taxon>
        <taxon>Hexapoda</taxon>
        <taxon>Collembola</taxon>
        <taxon>Entomobryomorpha</taxon>
        <taxon>Isotomoidea</taxon>
        <taxon>Isotomidae</taxon>
        <taxon>Proisotominae</taxon>
        <taxon>Folsomia</taxon>
    </lineage>
</organism>
<dbReference type="Proteomes" id="UP000198287">
    <property type="component" value="Unassembled WGS sequence"/>
</dbReference>
<dbReference type="EMBL" id="LNIX01000051">
    <property type="protein sequence ID" value="OXA37891.1"/>
    <property type="molecule type" value="Genomic_DNA"/>
</dbReference>
<proteinExistence type="predicted"/>
<feature type="non-terminal residue" evidence="1">
    <location>
        <position position="1"/>
    </location>
</feature>
<keyword evidence="2" id="KW-1185">Reference proteome</keyword>
<dbReference type="OrthoDB" id="8279752at2759"/>
<evidence type="ECO:0000313" key="1">
    <source>
        <dbReference type="EMBL" id="OXA37891.1"/>
    </source>
</evidence>
<evidence type="ECO:0000313" key="2">
    <source>
        <dbReference type="Proteomes" id="UP000198287"/>
    </source>
</evidence>
<gene>
    <name evidence="1" type="ORF">Fcan01_27371</name>
</gene>
<dbReference type="AlphaFoldDB" id="A0A226CZQ9"/>
<protein>
    <submittedName>
        <fullName evidence="1">Uncharacterized protein</fullName>
    </submittedName>
</protein>
<reference evidence="1 2" key="1">
    <citation type="submission" date="2015-12" db="EMBL/GenBank/DDBJ databases">
        <title>The genome of Folsomia candida.</title>
        <authorList>
            <person name="Faddeeva A."/>
            <person name="Derks M.F."/>
            <person name="Anvar Y."/>
            <person name="Smit S."/>
            <person name="Van Straalen N."/>
            <person name="Roelofs D."/>
        </authorList>
    </citation>
    <scope>NUCLEOTIDE SEQUENCE [LARGE SCALE GENOMIC DNA]</scope>
    <source>
        <strain evidence="1 2">VU population</strain>
        <tissue evidence="1">Whole body</tissue>
    </source>
</reference>
<comment type="caution">
    <text evidence="1">The sequence shown here is derived from an EMBL/GenBank/DDBJ whole genome shotgun (WGS) entry which is preliminary data.</text>
</comment>
<accession>A0A226CZQ9</accession>
<sequence length="178" mass="19907">ITSRHTSYIAVDENLTELYFGSIQRRQIPSQLSTAHVPSYPRRGSGRFASSCTDNDERVRSSELRSVLSKFRQCASIPHDQHRSATSSRATGSISGQSRYANNLLAKASKEGYNIALFTTALAISYLTTDLKEQKDSWNLVAKKAEKWMAQTCTDTKILQLIMASAEESYKKYGTIKN</sequence>
<name>A0A226CZQ9_FOLCA</name>